<proteinExistence type="predicted"/>
<evidence type="ECO:0000313" key="2">
    <source>
        <dbReference type="Proteomes" id="UP000190065"/>
    </source>
</evidence>
<protein>
    <submittedName>
        <fullName evidence="1">Uncharacterized protein</fullName>
    </submittedName>
</protein>
<gene>
    <name evidence="1" type="ORF">SAMN02745202_01420</name>
</gene>
<sequence>MLNLSVGGEITLLRWVGFYEKGYSRSFFSRTFEKHLCLACFFQKRLRNFFQKRLKNTRISHAFLKNS</sequence>
<dbReference type="EMBL" id="FUXK01000014">
    <property type="protein sequence ID" value="SJZ90051.1"/>
    <property type="molecule type" value="Genomic_DNA"/>
</dbReference>
<name>A0A1T4PFA9_9BACT</name>
<reference evidence="1 2" key="1">
    <citation type="submission" date="2017-02" db="EMBL/GenBank/DDBJ databases">
        <authorList>
            <person name="Peterson S.W."/>
        </authorList>
    </citation>
    <scope>NUCLEOTIDE SEQUENCE [LARGE SCALE GENOMIC DNA]</scope>
    <source>
        <strain evidence="1 2">ATCC 43324</strain>
    </source>
</reference>
<dbReference type="Proteomes" id="UP000190065">
    <property type="component" value="Unassembled WGS sequence"/>
</dbReference>
<evidence type="ECO:0000313" key="1">
    <source>
        <dbReference type="EMBL" id="SJZ90051.1"/>
    </source>
</evidence>
<dbReference type="AlphaFoldDB" id="A0A1T4PFA9"/>
<accession>A0A1T4PFA9</accession>
<dbReference type="STRING" id="28136.SAMN02745202_01420"/>
<organism evidence="1 2">
    <name type="scientific">Segatella oulorum</name>
    <dbReference type="NCBI Taxonomy" id="28136"/>
    <lineage>
        <taxon>Bacteria</taxon>
        <taxon>Pseudomonadati</taxon>
        <taxon>Bacteroidota</taxon>
        <taxon>Bacteroidia</taxon>
        <taxon>Bacteroidales</taxon>
        <taxon>Prevotellaceae</taxon>
        <taxon>Segatella</taxon>
    </lineage>
</organism>